<protein>
    <submittedName>
        <fullName evidence="1">Integrase catalytic domain-containing protein</fullName>
    </submittedName>
</protein>
<dbReference type="Proteomes" id="UP000887159">
    <property type="component" value="Unassembled WGS sequence"/>
</dbReference>
<keyword evidence="2" id="KW-1185">Reference proteome</keyword>
<reference evidence="1" key="1">
    <citation type="submission" date="2020-08" db="EMBL/GenBank/DDBJ databases">
        <title>Multicomponent nature underlies the extraordinary mechanical properties of spider dragline silk.</title>
        <authorList>
            <person name="Kono N."/>
            <person name="Nakamura H."/>
            <person name="Mori M."/>
            <person name="Yoshida Y."/>
            <person name="Ohtoshi R."/>
            <person name="Malay A.D."/>
            <person name="Moran D.A.P."/>
            <person name="Tomita M."/>
            <person name="Numata K."/>
            <person name="Arakawa K."/>
        </authorList>
    </citation>
    <scope>NUCLEOTIDE SEQUENCE</scope>
</reference>
<evidence type="ECO:0000313" key="1">
    <source>
        <dbReference type="EMBL" id="GFY18182.1"/>
    </source>
</evidence>
<organism evidence="1 2">
    <name type="scientific">Trichonephila clavipes</name>
    <name type="common">Golden silk orbweaver</name>
    <name type="synonym">Nephila clavipes</name>
    <dbReference type="NCBI Taxonomy" id="2585209"/>
    <lineage>
        <taxon>Eukaryota</taxon>
        <taxon>Metazoa</taxon>
        <taxon>Ecdysozoa</taxon>
        <taxon>Arthropoda</taxon>
        <taxon>Chelicerata</taxon>
        <taxon>Arachnida</taxon>
        <taxon>Araneae</taxon>
        <taxon>Araneomorphae</taxon>
        <taxon>Entelegynae</taxon>
        <taxon>Araneoidea</taxon>
        <taxon>Nephilidae</taxon>
        <taxon>Trichonephila</taxon>
    </lineage>
</organism>
<proteinExistence type="predicted"/>
<evidence type="ECO:0000313" key="2">
    <source>
        <dbReference type="Proteomes" id="UP000887159"/>
    </source>
</evidence>
<accession>A0A8X6SQP1</accession>
<sequence length="81" mass="9463">MTSLYDKLESYLRALGVTTEKCASILYPMVESCFQEDFLKAWNRSVTSAASTDAKERLTNLMQKQREKKELIWQRLVLAWV</sequence>
<gene>
    <name evidence="1" type="primary">AVEN_109256_1</name>
    <name evidence="1" type="ORF">TNCV_2045881</name>
</gene>
<comment type="caution">
    <text evidence="1">The sequence shown here is derived from an EMBL/GenBank/DDBJ whole genome shotgun (WGS) entry which is preliminary data.</text>
</comment>
<dbReference type="EMBL" id="BMAU01021348">
    <property type="protein sequence ID" value="GFY18182.1"/>
    <property type="molecule type" value="Genomic_DNA"/>
</dbReference>
<dbReference type="AlphaFoldDB" id="A0A8X6SQP1"/>
<name>A0A8X6SQP1_TRICX</name>